<dbReference type="AlphaFoldDB" id="A0A1H9JCP8"/>
<dbReference type="Proteomes" id="UP000199055">
    <property type="component" value="Unassembled WGS sequence"/>
</dbReference>
<evidence type="ECO:0000259" key="4">
    <source>
        <dbReference type="SMART" id="SM00822"/>
    </source>
</evidence>
<dbReference type="FunFam" id="3.40.50.720:FF:000084">
    <property type="entry name" value="Short-chain dehydrogenase reductase"/>
    <property type="match status" value="1"/>
</dbReference>
<dbReference type="EMBL" id="FOET01000017">
    <property type="protein sequence ID" value="SEQ84588.1"/>
    <property type="molecule type" value="Genomic_DNA"/>
</dbReference>
<dbReference type="InterPro" id="IPR057326">
    <property type="entry name" value="KR_dom"/>
</dbReference>
<sequence>MTRRTPVAPRSTPTHPKEKTLTTTLRHEGRTALVTGGSRGIGRAISRRLGREGALVAVHYGHDRAAAERTVKEIEADGGRAFPVHAELGVPGDADTLWEAFDRALAEQDARPGVDVLVNNAGITLPRRIADVTEADYDRVFAVNTKAPFFIVQRGLDRLRDGGRIVNVSSVATRVAFPPIVAYTMTKAALDYLTLSLAQELGPRGITVNSVAPGYTETEINPTLNIPEIRRRYSDASVFGRLGAPADIADVVSFVASDDARWVTGQWIDASGGVHLGV</sequence>
<reference evidence="5 6" key="1">
    <citation type="submission" date="2016-10" db="EMBL/GenBank/DDBJ databases">
        <authorList>
            <person name="de Groot N.N."/>
        </authorList>
    </citation>
    <scope>NUCLEOTIDE SEQUENCE [LARGE SCALE GENOMIC DNA]</scope>
    <source>
        <strain evidence="5 6">CGMCC 4.3519</strain>
    </source>
</reference>
<dbReference type="PROSITE" id="PS00061">
    <property type="entry name" value="ADH_SHORT"/>
    <property type="match status" value="1"/>
</dbReference>
<evidence type="ECO:0000256" key="2">
    <source>
        <dbReference type="ARBA" id="ARBA00023002"/>
    </source>
</evidence>
<evidence type="ECO:0000256" key="3">
    <source>
        <dbReference type="SAM" id="MobiDB-lite"/>
    </source>
</evidence>
<dbReference type="PRINTS" id="PR00081">
    <property type="entry name" value="GDHRDH"/>
</dbReference>
<protein>
    <submittedName>
        <fullName evidence="5">NAD(P)-dependent dehydrogenase, short-chain alcohol dehydrogenase family</fullName>
    </submittedName>
</protein>
<dbReference type="Gene3D" id="3.40.50.720">
    <property type="entry name" value="NAD(P)-binding Rossmann-like Domain"/>
    <property type="match status" value="1"/>
</dbReference>
<keyword evidence="2" id="KW-0560">Oxidoreductase</keyword>
<dbReference type="GO" id="GO:0016491">
    <property type="term" value="F:oxidoreductase activity"/>
    <property type="evidence" value="ECO:0007669"/>
    <property type="project" value="UniProtKB-KW"/>
</dbReference>
<evidence type="ECO:0000313" key="6">
    <source>
        <dbReference type="Proteomes" id="UP000199055"/>
    </source>
</evidence>
<dbReference type="PRINTS" id="PR00080">
    <property type="entry name" value="SDRFAMILY"/>
</dbReference>
<dbReference type="Pfam" id="PF13561">
    <property type="entry name" value="adh_short_C2"/>
    <property type="match status" value="1"/>
</dbReference>
<keyword evidence="6" id="KW-1185">Reference proteome</keyword>
<feature type="region of interest" description="Disordered" evidence="3">
    <location>
        <begin position="1"/>
        <end position="22"/>
    </location>
</feature>
<accession>A0A1H9JCP8</accession>
<organism evidence="5 6">
    <name type="scientific">Streptomyces radiopugnans</name>
    <dbReference type="NCBI Taxonomy" id="403935"/>
    <lineage>
        <taxon>Bacteria</taxon>
        <taxon>Bacillati</taxon>
        <taxon>Actinomycetota</taxon>
        <taxon>Actinomycetes</taxon>
        <taxon>Kitasatosporales</taxon>
        <taxon>Streptomycetaceae</taxon>
        <taxon>Streptomyces</taxon>
    </lineage>
</organism>
<dbReference type="InterPro" id="IPR002347">
    <property type="entry name" value="SDR_fam"/>
</dbReference>
<feature type="domain" description="Ketoreductase" evidence="4">
    <location>
        <begin position="30"/>
        <end position="214"/>
    </location>
</feature>
<evidence type="ECO:0000256" key="1">
    <source>
        <dbReference type="ARBA" id="ARBA00006484"/>
    </source>
</evidence>
<dbReference type="SUPFAM" id="SSF51735">
    <property type="entry name" value="NAD(P)-binding Rossmann-fold domains"/>
    <property type="match status" value="1"/>
</dbReference>
<dbReference type="SMART" id="SM00822">
    <property type="entry name" value="PKS_KR"/>
    <property type="match status" value="1"/>
</dbReference>
<dbReference type="InterPro" id="IPR036291">
    <property type="entry name" value="NAD(P)-bd_dom_sf"/>
</dbReference>
<dbReference type="InterPro" id="IPR020904">
    <property type="entry name" value="Sc_DH/Rdtase_CS"/>
</dbReference>
<gene>
    <name evidence="5" type="ORF">SAMN05216481_11731</name>
</gene>
<comment type="similarity">
    <text evidence="1">Belongs to the short-chain dehydrogenases/reductases (SDR) family.</text>
</comment>
<proteinExistence type="inferred from homology"/>
<dbReference type="PANTHER" id="PTHR43639:SF1">
    <property type="entry name" value="SHORT-CHAIN DEHYDROGENASE_REDUCTASE FAMILY PROTEIN"/>
    <property type="match status" value="1"/>
</dbReference>
<dbReference type="STRING" id="403935.SAMN05216481_11731"/>
<evidence type="ECO:0000313" key="5">
    <source>
        <dbReference type="EMBL" id="SEQ84588.1"/>
    </source>
</evidence>
<name>A0A1H9JCP8_9ACTN</name>
<dbReference type="PANTHER" id="PTHR43639">
    <property type="entry name" value="OXIDOREDUCTASE, SHORT-CHAIN DEHYDROGENASE/REDUCTASE FAMILY (AFU_ORTHOLOGUE AFUA_5G02870)"/>
    <property type="match status" value="1"/>
</dbReference>